<dbReference type="AlphaFoldDB" id="A0A7Z8JWZ0"/>
<dbReference type="Proteomes" id="UP000308121">
    <property type="component" value="Unassembled WGS sequence"/>
</dbReference>
<sequence length="50" mass="4944">MRTTPDDTVTPDPTSTPDPVPARSSRRALLRGGGAGLLATAVALGAARGA</sequence>
<keyword evidence="2" id="KW-0575">Peroxidase</keyword>
<organism evidence="2 3">
    <name type="scientific">Cellulomonas hominis</name>
    <dbReference type="NCBI Taxonomy" id="156981"/>
    <lineage>
        <taxon>Bacteria</taxon>
        <taxon>Bacillati</taxon>
        <taxon>Actinomycetota</taxon>
        <taxon>Actinomycetes</taxon>
        <taxon>Micrococcales</taxon>
        <taxon>Cellulomonadaceae</taxon>
        <taxon>Cellulomonas</taxon>
    </lineage>
</organism>
<feature type="region of interest" description="Disordered" evidence="1">
    <location>
        <begin position="1"/>
        <end position="25"/>
    </location>
</feature>
<dbReference type="PROSITE" id="PS51318">
    <property type="entry name" value="TAT"/>
    <property type="match status" value="1"/>
</dbReference>
<gene>
    <name evidence="2" type="ORF">FA014_17185</name>
</gene>
<dbReference type="InterPro" id="IPR006311">
    <property type="entry name" value="TAT_signal"/>
</dbReference>
<keyword evidence="2" id="KW-0560">Oxidoreductase</keyword>
<evidence type="ECO:0000256" key="1">
    <source>
        <dbReference type="SAM" id="MobiDB-lite"/>
    </source>
</evidence>
<proteinExistence type="predicted"/>
<protein>
    <submittedName>
        <fullName evidence="2">Deferrochelatase/peroxidase EfeB</fullName>
    </submittedName>
</protein>
<evidence type="ECO:0000313" key="3">
    <source>
        <dbReference type="Proteomes" id="UP000308121"/>
    </source>
</evidence>
<comment type="caution">
    <text evidence="2">The sequence shown here is derived from an EMBL/GenBank/DDBJ whole genome shotgun (WGS) entry which is preliminary data.</text>
</comment>
<accession>A0A7Z8JWZ0</accession>
<feature type="non-terminal residue" evidence="2">
    <location>
        <position position="50"/>
    </location>
</feature>
<dbReference type="EMBL" id="SZYE01000208">
    <property type="protein sequence ID" value="TKR22304.1"/>
    <property type="molecule type" value="Genomic_DNA"/>
</dbReference>
<evidence type="ECO:0000313" key="2">
    <source>
        <dbReference type="EMBL" id="TKR22304.1"/>
    </source>
</evidence>
<name>A0A7Z8JWZ0_9CELL</name>
<dbReference type="GO" id="GO:0004601">
    <property type="term" value="F:peroxidase activity"/>
    <property type="evidence" value="ECO:0007669"/>
    <property type="project" value="UniProtKB-KW"/>
</dbReference>
<reference evidence="2 3" key="1">
    <citation type="submission" date="2019-05" db="EMBL/GenBank/DDBJ databases">
        <title>Genome sequence of Cellulomonas hominis strain CS1.</title>
        <authorList>
            <person name="Belmont J."/>
            <person name="Maclea K.S."/>
        </authorList>
    </citation>
    <scope>NUCLEOTIDE SEQUENCE [LARGE SCALE GENOMIC DNA]</scope>
    <source>
        <strain evidence="2 3">CS1</strain>
    </source>
</reference>